<dbReference type="Proteomes" id="UP000293347">
    <property type="component" value="Unassembled WGS sequence"/>
</dbReference>
<keyword evidence="3" id="KW-1185">Reference proteome</keyword>
<dbReference type="OrthoDB" id="752131at2"/>
<evidence type="ECO:0000256" key="1">
    <source>
        <dbReference type="SAM" id="SignalP"/>
    </source>
</evidence>
<feature type="signal peptide" evidence="1">
    <location>
        <begin position="1"/>
        <end position="21"/>
    </location>
</feature>
<sequence>MKFSYLILLLLPILCSCTQNSKHPQADLINRNIPVAVTEQSIVHFADSVDASLITMEKRSSLVYHLDETSMYVEKYSMNGIPVLYKTFIDNEGISSLVNNFYFNNDSLILVRESKKQLKPNTEVLEEIRTFFRNNIAFRKDIRTALSSSTLKDKQFSPLKHTNLSADNYASDIKTFNDAIEGNEKFDLVFDSFLSAPDEKYILLKSKIPNGYNANILVTQSDSFTDSLMIDPMLFKGTKLNINWKIENKEAVYVPVAARVTSANGLKR</sequence>
<evidence type="ECO:0000313" key="3">
    <source>
        <dbReference type="Proteomes" id="UP000293347"/>
    </source>
</evidence>
<protein>
    <recommendedName>
        <fullName evidence="4">DUF4292 domain-containing protein</fullName>
    </recommendedName>
</protein>
<evidence type="ECO:0008006" key="4">
    <source>
        <dbReference type="Google" id="ProtNLM"/>
    </source>
</evidence>
<accession>A0A4R0NRW5</accession>
<dbReference type="EMBL" id="SJSL01000001">
    <property type="protein sequence ID" value="TCD02623.1"/>
    <property type="molecule type" value="Genomic_DNA"/>
</dbReference>
<organism evidence="2 3">
    <name type="scientific">Pedobacter psychroterrae</name>
    <dbReference type="NCBI Taxonomy" id="2530453"/>
    <lineage>
        <taxon>Bacteria</taxon>
        <taxon>Pseudomonadati</taxon>
        <taxon>Bacteroidota</taxon>
        <taxon>Sphingobacteriia</taxon>
        <taxon>Sphingobacteriales</taxon>
        <taxon>Sphingobacteriaceae</taxon>
        <taxon>Pedobacter</taxon>
    </lineage>
</organism>
<keyword evidence="1" id="KW-0732">Signal</keyword>
<dbReference type="PROSITE" id="PS51257">
    <property type="entry name" value="PROKAR_LIPOPROTEIN"/>
    <property type="match status" value="1"/>
</dbReference>
<evidence type="ECO:0000313" key="2">
    <source>
        <dbReference type="EMBL" id="TCD02623.1"/>
    </source>
</evidence>
<name>A0A4R0NRW5_9SPHI</name>
<dbReference type="RefSeq" id="WP_131592344.1">
    <property type="nucleotide sequence ID" value="NZ_SJSL01000001.1"/>
</dbReference>
<reference evidence="2 3" key="1">
    <citation type="submission" date="2019-02" db="EMBL/GenBank/DDBJ databases">
        <title>Pedobacter sp. RP-1-14 sp. nov., isolated from Arctic soil.</title>
        <authorList>
            <person name="Dahal R.H."/>
        </authorList>
    </citation>
    <scope>NUCLEOTIDE SEQUENCE [LARGE SCALE GENOMIC DNA]</scope>
    <source>
        <strain evidence="2 3">RP-1-14</strain>
    </source>
</reference>
<gene>
    <name evidence="2" type="ORF">EZ437_01150</name>
</gene>
<comment type="caution">
    <text evidence="2">The sequence shown here is derived from an EMBL/GenBank/DDBJ whole genome shotgun (WGS) entry which is preliminary data.</text>
</comment>
<proteinExistence type="predicted"/>
<feature type="chain" id="PRO_5021012019" description="DUF4292 domain-containing protein" evidence="1">
    <location>
        <begin position="22"/>
        <end position="268"/>
    </location>
</feature>
<dbReference type="AlphaFoldDB" id="A0A4R0NRW5"/>